<evidence type="ECO:0000256" key="2">
    <source>
        <dbReference type="ARBA" id="ARBA00022737"/>
    </source>
</evidence>
<dbReference type="FunFam" id="1.10.418.10:FF:000013">
    <property type="entry name" value="IQ motif containing GTPase activating protein 1"/>
    <property type="match status" value="1"/>
</dbReference>
<dbReference type="Pfam" id="PF00616">
    <property type="entry name" value="RasGAP"/>
    <property type="match status" value="1"/>
</dbReference>
<evidence type="ECO:0000313" key="6">
    <source>
        <dbReference type="EMBL" id="JAS25562.1"/>
    </source>
</evidence>
<dbReference type="PROSITE" id="PS50021">
    <property type="entry name" value="CH"/>
    <property type="match status" value="1"/>
</dbReference>
<gene>
    <name evidence="6" type="ORF">g.27360</name>
</gene>
<evidence type="ECO:0000256" key="3">
    <source>
        <dbReference type="ARBA" id="ARBA00022860"/>
    </source>
</evidence>
<keyword evidence="1" id="KW-0597">Phosphoprotein</keyword>
<dbReference type="InterPro" id="IPR008936">
    <property type="entry name" value="Rho_GTPase_activation_prot"/>
</dbReference>
<dbReference type="SUPFAM" id="SSF48350">
    <property type="entry name" value="GTPase activation domain, GAP"/>
    <property type="match status" value="1"/>
</dbReference>
<dbReference type="SUPFAM" id="SSF47576">
    <property type="entry name" value="Calponin-homology domain, CH-domain"/>
    <property type="match status" value="1"/>
</dbReference>
<feature type="domain" description="Calponin-homology (CH)" evidence="5">
    <location>
        <begin position="31"/>
        <end position="146"/>
    </location>
</feature>
<dbReference type="SUPFAM" id="SSF52540">
    <property type="entry name" value="P-loop containing nucleoside triphosphate hydrolases"/>
    <property type="match status" value="1"/>
</dbReference>
<evidence type="ECO:0000256" key="1">
    <source>
        <dbReference type="ARBA" id="ARBA00022553"/>
    </source>
</evidence>
<dbReference type="InterPro" id="IPR000048">
    <property type="entry name" value="IQ_motif_EF-hand-BS"/>
</dbReference>
<dbReference type="GO" id="GO:0005096">
    <property type="term" value="F:GTPase activator activity"/>
    <property type="evidence" value="ECO:0007669"/>
    <property type="project" value="TreeGrafter"/>
</dbReference>
<sequence>MDFDLKGLELGRYSAKEMDEIRHKQVAYEYLCHLEEAKKWLEAVLREDLPPCTDLEENLRNGVYLAKLANLVVPESVPKNKIFDFDQKRYKQVGLQFRHTDNINFWIKSLEVTQLPFTFHPETTDVYDKKNMPRVIYCIHALSTHLFKQGKAPQIQDLYGKVTFSDTEINAVSEELKKYGLELPAFQKIGGVLTGNIEGDTAALHAAIMAVNEAINTDDSEELWKSLTNKSTKLLDLLPEYIEAYRTALSYAKAYKVEAAISRSLNDSYEPDVYDELLTQMEIQGHITSVNVQQKLDEVIAFVEAGDRFSLAEVLRTPCLKLKNVISDNCEKYIEEIRNMINNEMYEVEKDGVRIKEMLQKVINCGNHRAHEEYKINQAVFKVNRELEFGDISRFLIALRDPSLNLDLQLLTEFAAPLYYEEMQSDKEECQADLCHQDLIAGVRFLHQIAEVTMAVDSGNIEKTWNQMKCLGCIDGLEPSLKVQYWRALSSCRRYKGIEECACPILTYMNIQDCVAMVNSQNEENNTVIASLHELNQAIRDGNKMAMMDALNNPILKLSITSINSDVDLLFFLLQKKQNEQAEGAEIWLEDVNSVLKEVIEEVNEARKVTQWLSDVNLALQKNLNNKIPSLLESLPQYSKMMAKNYFFILKNKKRTKEKKFTNSYVTHLTKNNNVVYINLDNLKFTWLKPDDYVYGSFYLSKNEIEKLLTKLNENNERTSRLDAEKSIIGLQARCRGYIIRKQISDRLQHFRKHEKELRCIQKWWKSLLLRKKYQAKLKETGKKAGAGIENFKQIIVHYKRQEEKIIKIQALWRGRRTRKDILNFFQKSNPSFKVVRMFLPVLAFNTEDYRRELQLQELKEQVVQAIKHNNQLAQQIEKMDITIGLLIQNRITLQDVVIQGKHMEAAVKNHIESNRGTGLTALRADSLKQLKAYQHLFYALQTRPHYLAKLIINLQKPHNRANKFLDTVIFTLFHYGEHHREEYLLLKLFQHALHEEIRCKFTSPSDVMCGEPLVLKMAVYYARKQAGQNPLRNILGPLIQKVLNDRDLFIDLNPVSLYWNFRNQIETKTGKPSILPVNKSVDDALKHEEVRNKFNCNINTLKNITNLFINHILQSKDDLPYGLRFVAKELRSALVKKFPQSPEKEILKVVGNFIYYRYINTAIVAPDSFHIITLTADQALTDFQRNNLANIAKILQFAAAKKGFGEEMKHLLCLNPFLIECHEKMKSFFRSCCEVEELDAHYNMTEFSDAALITRPSITITLQEICNTHGLLQEYAQLVAPDPTDPLHELLDDLGPEPTVHQLLGYEENEVQNRNIAQTEVRIMLINKFEVPSECPTDITNLFIKTKELVLNVMPFLKGHNLPGSLRMDPTPEQEKSFEKLCTERKAFAQPLNMSTFSVSSDQEQYITLREYKAKLRKYLSKLEDAGFVSREDGYQTIITSIAKDIANKGKYRKIQAQELQAVQASKQGLDEKTKFYEEQVLFYKKYIEKCLQNLNTGKKNIHTLKKQDKTQKLKSKICLKYTAVKLKEKGVLVSIDGLPEIQYKNVMFEISPSDQDGIFCVQGKFMGVPIEKIDIDIKVLLQSQFEGVSVMDIFGNSKININLLLFLLNKKFYGKT</sequence>
<dbReference type="GO" id="GO:1903479">
    <property type="term" value="P:mitotic actomyosin contractile ring assembly actin filament organization"/>
    <property type="evidence" value="ECO:0007669"/>
    <property type="project" value="TreeGrafter"/>
</dbReference>
<dbReference type="Pfam" id="PF00612">
    <property type="entry name" value="IQ"/>
    <property type="match status" value="2"/>
</dbReference>
<protein>
    <recommendedName>
        <fullName evidence="7">Ras-GAP domain-containing protein</fullName>
    </recommendedName>
</protein>
<dbReference type="InterPro" id="IPR001936">
    <property type="entry name" value="RasGAP_dom"/>
</dbReference>
<evidence type="ECO:0000259" key="5">
    <source>
        <dbReference type="PROSITE" id="PS50021"/>
    </source>
</evidence>
<dbReference type="SMART" id="SM00323">
    <property type="entry name" value="RasGAP"/>
    <property type="match status" value="1"/>
</dbReference>
<reference evidence="6" key="1">
    <citation type="submission" date="2015-12" db="EMBL/GenBank/DDBJ databases">
        <title>De novo transcriptome assembly of four potential Pierce s Disease insect vectors from Arizona vineyards.</title>
        <authorList>
            <person name="Tassone E.E."/>
        </authorList>
    </citation>
    <scope>NUCLEOTIDE SEQUENCE</scope>
</reference>
<evidence type="ECO:0000259" key="4">
    <source>
        <dbReference type="PROSITE" id="PS50018"/>
    </source>
</evidence>
<keyword evidence="3" id="KW-0112">Calmodulin-binding</keyword>
<dbReference type="GO" id="GO:0005516">
    <property type="term" value="F:calmodulin binding"/>
    <property type="evidence" value="ECO:0007669"/>
    <property type="project" value="UniProtKB-KW"/>
</dbReference>
<dbReference type="InterPro" id="IPR001715">
    <property type="entry name" value="CH_dom"/>
</dbReference>
<dbReference type="Gene3D" id="1.10.506.10">
    <property type="entry name" value="GTPase Activation - p120gap, domain 1"/>
    <property type="match status" value="1"/>
</dbReference>
<dbReference type="SMART" id="SM00033">
    <property type="entry name" value="CH"/>
    <property type="match status" value="1"/>
</dbReference>
<keyword evidence="2" id="KW-0677">Repeat</keyword>
<dbReference type="GO" id="GO:0051015">
    <property type="term" value="F:actin filament binding"/>
    <property type="evidence" value="ECO:0007669"/>
    <property type="project" value="TreeGrafter"/>
</dbReference>
<dbReference type="Gene3D" id="4.10.270.10">
    <property type="entry name" value="Myosin, subunit A"/>
    <property type="match status" value="1"/>
</dbReference>
<dbReference type="Pfam" id="PF00307">
    <property type="entry name" value="CH"/>
    <property type="match status" value="1"/>
</dbReference>
<dbReference type="SMART" id="SM00015">
    <property type="entry name" value="IQ"/>
    <property type="match status" value="3"/>
</dbReference>
<dbReference type="FunFam" id="1.10.506.10:FF:000004">
    <property type="entry name" value="IQ motif containing GTPase activating protein 1"/>
    <property type="match status" value="1"/>
</dbReference>
<dbReference type="Gene3D" id="1.10.418.10">
    <property type="entry name" value="Calponin-like domain"/>
    <property type="match status" value="1"/>
</dbReference>
<proteinExistence type="predicted"/>
<dbReference type="SUPFAM" id="SSF143885">
    <property type="entry name" value="RGC domain-like"/>
    <property type="match status" value="1"/>
</dbReference>
<dbReference type="PANTHER" id="PTHR14149">
    <property type="entry name" value="RAS GTPASE-ACTIVATING PROTEIN WITH IQ MOTIF"/>
    <property type="match status" value="1"/>
</dbReference>
<dbReference type="PROSITE" id="PS50018">
    <property type="entry name" value="RAS_GTPASE_ACTIV_2"/>
    <property type="match status" value="1"/>
</dbReference>
<dbReference type="InterPro" id="IPR036872">
    <property type="entry name" value="CH_dom_sf"/>
</dbReference>
<dbReference type="Pfam" id="PF03836">
    <property type="entry name" value="RasGAP_C"/>
    <property type="match status" value="1"/>
</dbReference>
<dbReference type="InterPro" id="IPR000593">
    <property type="entry name" value="RasGAP_C"/>
</dbReference>
<name>A0A1B6DIS6_9HEMI</name>
<organism evidence="6">
    <name type="scientific">Clastoptera arizonana</name>
    <name type="common">Arizona spittle bug</name>
    <dbReference type="NCBI Taxonomy" id="38151"/>
    <lineage>
        <taxon>Eukaryota</taxon>
        <taxon>Metazoa</taxon>
        <taxon>Ecdysozoa</taxon>
        <taxon>Arthropoda</taxon>
        <taxon>Hexapoda</taxon>
        <taxon>Insecta</taxon>
        <taxon>Pterygota</taxon>
        <taxon>Neoptera</taxon>
        <taxon>Paraneoptera</taxon>
        <taxon>Hemiptera</taxon>
        <taxon>Auchenorrhyncha</taxon>
        <taxon>Cercopoidea</taxon>
        <taxon>Clastopteridae</taxon>
        <taxon>Clastoptera</taxon>
    </lineage>
</organism>
<dbReference type="InterPro" id="IPR027417">
    <property type="entry name" value="P-loop_NTPase"/>
</dbReference>
<evidence type="ECO:0008006" key="7">
    <source>
        <dbReference type="Google" id="ProtNLM"/>
    </source>
</evidence>
<dbReference type="GO" id="GO:0005938">
    <property type="term" value="C:cell cortex"/>
    <property type="evidence" value="ECO:0007669"/>
    <property type="project" value="TreeGrafter"/>
</dbReference>
<dbReference type="PANTHER" id="PTHR14149:SF14">
    <property type="entry name" value="CALPONIN-HOMOLOGY (CH) DOMAIN-CONTAINING PROTEIN"/>
    <property type="match status" value="1"/>
</dbReference>
<accession>A0A1B6DIS6</accession>
<dbReference type="PROSITE" id="PS50096">
    <property type="entry name" value="IQ"/>
    <property type="match status" value="2"/>
</dbReference>
<feature type="domain" description="Ras-GAP" evidence="4">
    <location>
        <begin position="981"/>
        <end position="1201"/>
    </location>
</feature>
<dbReference type="EMBL" id="GEDC01011736">
    <property type="protein sequence ID" value="JAS25562.1"/>
    <property type="molecule type" value="Transcribed_RNA"/>
</dbReference>